<comment type="caution">
    <text evidence="1">The sequence shown here is derived from an EMBL/GenBank/DDBJ whole genome shotgun (WGS) entry which is preliminary data.</text>
</comment>
<dbReference type="AlphaFoldDB" id="A0A811MDS5"/>
<dbReference type="Proteomes" id="UP000604825">
    <property type="component" value="Unassembled WGS sequence"/>
</dbReference>
<evidence type="ECO:0000313" key="1">
    <source>
        <dbReference type="EMBL" id="CAD6205089.1"/>
    </source>
</evidence>
<evidence type="ECO:0000313" key="2">
    <source>
        <dbReference type="Proteomes" id="UP000604825"/>
    </source>
</evidence>
<organism evidence="1 2">
    <name type="scientific">Miscanthus lutarioriparius</name>
    <dbReference type="NCBI Taxonomy" id="422564"/>
    <lineage>
        <taxon>Eukaryota</taxon>
        <taxon>Viridiplantae</taxon>
        <taxon>Streptophyta</taxon>
        <taxon>Embryophyta</taxon>
        <taxon>Tracheophyta</taxon>
        <taxon>Spermatophyta</taxon>
        <taxon>Magnoliopsida</taxon>
        <taxon>Liliopsida</taxon>
        <taxon>Poales</taxon>
        <taxon>Poaceae</taxon>
        <taxon>PACMAD clade</taxon>
        <taxon>Panicoideae</taxon>
        <taxon>Andropogonodae</taxon>
        <taxon>Andropogoneae</taxon>
        <taxon>Saccharinae</taxon>
        <taxon>Miscanthus</taxon>
    </lineage>
</organism>
<protein>
    <submittedName>
        <fullName evidence="1">Uncharacterized protein</fullName>
    </submittedName>
</protein>
<keyword evidence="2" id="KW-1185">Reference proteome</keyword>
<accession>A0A811MDS5</accession>
<name>A0A811MDS5_9POAL</name>
<reference evidence="1" key="1">
    <citation type="submission" date="2020-10" db="EMBL/GenBank/DDBJ databases">
        <authorList>
            <person name="Han B."/>
            <person name="Lu T."/>
            <person name="Zhao Q."/>
            <person name="Huang X."/>
            <person name="Zhao Y."/>
        </authorList>
    </citation>
    <scope>NUCLEOTIDE SEQUENCE</scope>
</reference>
<proteinExistence type="predicted"/>
<gene>
    <name evidence="1" type="ORF">NCGR_LOCUS2922</name>
</gene>
<dbReference type="EMBL" id="CAJGYO010000001">
    <property type="protein sequence ID" value="CAD6205089.1"/>
    <property type="molecule type" value="Genomic_DNA"/>
</dbReference>
<sequence length="88" mass="8915">MADIALLVVEELERGTKRAAALRRRSQELPGGDACCHASAFASDSDTRKQSAWAMMASVPGVGVPVPVPGTETAGALGLAAAAAFFSA</sequence>
<dbReference type="OrthoDB" id="695748at2759"/>